<sequence length="210" mass="23424">METLIVICLLVVIFLLLEDKFVIKKRPVTKESQNKTAIILPEIMGLPKPATRLSTPKNAPESQNNQQETKSNNLASEIKEEDFDIEIPQEEPEEVFGHMPDFEDEEKEWGKYRVSDGEDGFATGVTFEELSTVGMLLSQETPEPSLEKQAVDIVRKIQGTELFSLLESSMEGASRRIAALLDRSLSAETVAGSSTMRNGNLDGFDIEDFV</sequence>
<reference evidence="2 3" key="1">
    <citation type="submission" date="2016-04" db="EMBL/GenBank/DDBJ databases">
        <title>Complete Genome Sequence of Chryseobacterium sp. IHBB 10212.</title>
        <authorList>
            <person name="Pal M."/>
            <person name="Swarnkar M.K."/>
            <person name="Kaushal K."/>
            <person name="Chhibber S."/>
            <person name="Singh A.K."/>
            <person name="Gulati A."/>
        </authorList>
    </citation>
    <scope>NUCLEOTIDE SEQUENCE [LARGE SCALE GENOMIC DNA]</scope>
    <source>
        <strain evidence="2 3">IHBB 10212</strain>
    </source>
</reference>
<dbReference type="EMBL" id="CP015199">
    <property type="protein sequence ID" value="ANF52999.1"/>
    <property type="molecule type" value="Genomic_DNA"/>
</dbReference>
<evidence type="ECO:0000313" key="2">
    <source>
        <dbReference type="EMBL" id="ANF52999.1"/>
    </source>
</evidence>
<feature type="compositionally biased region" description="Polar residues" evidence="1">
    <location>
        <begin position="52"/>
        <end position="75"/>
    </location>
</feature>
<dbReference type="OrthoDB" id="1042696at2"/>
<dbReference type="STRING" id="1685010.A0O34_21830"/>
<organism evidence="2 3">
    <name type="scientific">Chryseobacterium glaciei</name>
    <dbReference type="NCBI Taxonomy" id="1685010"/>
    <lineage>
        <taxon>Bacteria</taxon>
        <taxon>Pseudomonadati</taxon>
        <taxon>Bacteroidota</taxon>
        <taxon>Flavobacteriia</taxon>
        <taxon>Flavobacteriales</taxon>
        <taxon>Weeksellaceae</taxon>
        <taxon>Chryseobacterium group</taxon>
        <taxon>Chryseobacterium</taxon>
    </lineage>
</organism>
<proteinExistence type="predicted"/>
<dbReference type="KEGG" id="chh:A0O34_21830"/>
<dbReference type="AlphaFoldDB" id="A0A172Y173"/>
<dbReference type="RefSeq" id="WP_066759346.1">
    <property type="nucleotide sequence ID" value="NZ_CP015199.1"/>
</dbReference>
<accession>A0A172Y173</accession>
<keyword evidence="3" id="KW-1185">Reference proteome</keyword>
<dbReference type="Proteomes" id="UP000077824">
    <property type="component" value="Chromosome"/>
</dbReference>
<protein>
    <submittedName>
        <fullName evidence="2">Conjugal transfer protein TraD</fullName>
    </submittedName>
</protein>
<name>A0A172Y173_9FLAO</name>
<evidence type="ECO:0000313" key="3">
    <source>
        <dbReference type="Proteomes" id="UP000077824"/>
    </source>
</evidence>
<feature type="region of interest" description="Disordered" evidence="1">
    <location>
        <begin position="49"/>
        <end position="78"/>
    </location>
</feature>
<evidence type="ECO:0000256" key="1">
    <source>
        <dbReference type="SAM" id="MobiDB-lite"/>
    </source>
</evidence>
<gene>
    <name evidence="2" type="ORF">A0O34_21830</name>
</gene>